<feature type="transmembrane region" description="Helical" evidence="1">
    <location>
        <begin position="93"/>
        <end position="111"/>
    </location>
</feature>
<feature type="transmembrane region" description="Helical" evidence="1">
    <location>
        <begin position="132"/>
        <end position="153"/>
    </location>
</feature>
<sequence>MKKLNIRVILFQLLGMIFLIHGVLQLRFYTVAEKFICATNHFQEEKSECWNRLFPAKDDIFNFLPSIYIWIFLGLSLGVIIIAFLNWKNKLSALNTILVSIIMYIILRLKFFRKGVFSRLFDYFTSAFSDDLTTQFIIGGITFTVIGITILWISTDPNLFNFRKVSN</sequence>
<gene>
    <name evidence="2" type="ORF">J2W48_000797</name>
</gene>
<evidence type="ECO:0000313" key="3">
    <source>
        <dbReference type="Proteomes" id="UP001269081"/>
    </source>
</evidence>
<dbReference type="RefSeq" id="WP_310278387.1">
    <property type="nucleotide sequence ID" value="NZ_JAVDWQ010000002.1"/>
</dbReference>
<organism evidence="2 3">
    <name type="scientific">Flavobacterium piscis</name>
    <dbReference type="NCBI Taxonomy" id="1114874"/>
    <lineage>
        <taxon>Bacteria</taxon>
        <taxon>Pseudomonadati</taxon>
        <taxon>Bacteroidota</taxon>
        <taxon>Flavobacteriia</taxon>
        <taxon>Flavobacteriales</taxon>
        <taxon>Flavobacteriaceae</taxon>
        <taxon>Flavobacterium</taxon>
    </lineage>
</organism>
<protein>
    <submittedName>
        <fullName evidence="2">Uncharacterized protein</fullName>
    </submittedName>
</protein>
<evidence type="ECO:0000256" key="1">
    <source>
        <dbReference type="SAM" id="Phobius"/>
    </source>
</evidence>
<keyword evidence="1" id="KW-0472">Membrane</keyword>
<accession>A0ABU1Y3R0</accession>
<feature type="transmembrane region" description="Helical" evidence="1">
    <location>
        <begin position="67"/>
        <end position="87"/>
    </location>
</feature>
<keyword evidence="3" id="KW-1185">Reference proteome</keyword>
<dbReference type="EMBL" id="JAVDWQ010000002">
    <property type="protein sequence ID" value="MDR7208867.1"/>
    <property type="molecule type" value="Genomic_DNA"/>
</dbReference>
<feature type="transmembrane region" description="Helical" evidence="1">
    <location>
        <begin position="6"/>
        <end position="24"/>
    </location>
</feature>
<comment type="caution">
    <text evidence="2">The sequence shown here is derived from an EMBL/GenBank/DDBJ whole genome shotgun (WGS) entry which is preliminary data.</text>
</comment>
<proteinExistence type="predicted"/>
<name>A0ABU1Y3R0_9FLAO</name>
<reference evidence="2 3" key="1">
    <citation type="submission" date="2023-07" db="EMBL/GenBank/DDBJ databases">
        <title>Sorghum-associated microbial communities from plants grown in Nebraska, USA.</title>
        <authorList>
            <person name="Schachtman D."/>
        </authorList>
    </citation>
    <scope>NUCLEOTIDE SEQUENCE [LARGE SCALE GENOMIC DNA]</scope>
    <source>
        <strain evidence="2 3">4129</strain>
    </source>
</reference>
<keyword evidence="1" id="KW-1133">Transmembrane helix</keyword>
<dbReference type="Proteomes" id="UP001269081">
    <property type="component" value="Unassembled WGS sequence"/>
</dbReference>
<keyword evidence="1" id="KW-0812">Transmembrane</keyword>
<evidence type="ECO:0000313" key="2">
    <source>
        <dbReference type="EMBL" id="MDR7208867.1"/>
    </source>
</evidence>